<sequence length="367" mass="43437">MNKAKKEIVCTQQNVGNQSKETVHAIPTKNEFVTQTLDNGRRSKVRERILYENRSKNSKERLSSITDTEDNSINFSASELKSDDDKFLLSNDEIQSYNEDSADEKNVDFVRHRRESQDIVASPAKEHENSVDDASFREEIAKMPLRKAKQLQEQLGKKLFDRAFFAENSSSNFKKKLIQRNFVRENPKRPREVSSKLPVSKFRNVFENEKLGRPILDPRFDDRCGEFNDYIYQNNYGFLNEIRQQEKKMLMKELKKTEEGNINRDRLKEALKKMKNQEKTQADVNRRKEIIREIRHENNERMRQGLPPVFKTRAQIRQLIWQKKYDELKGGKKLEKYLLRKVKKQDKRHGINILVTREDKTASHSND</sequence>
<evidence type="ECO:0000256" key="5">
    <source>
        <dbReference type="ARBA" id="ARBA00023242"/>
    </source>
</evidence>
<keyword evidence="7" id="KW-0175">Coiled coil</keyword>
<evidence type="ECO:0000313" key="9">
    <source>
        <dbReference type="WBParaSite" id="sdigi.contig52.g3036.t1"/>
    </source>
</evidence>
<evidence type="ECO:0000256" key="7">
    <source>
        <dbReference type="SAM" id="Coils"/>
    </source>
</evidence>
<comment type="subcellular location">
    <subcellularLocation>
        <location evidence="1 6">Nucleus</location>
        <location evidence="1 6">Nucleolus</location>
    </subcellularLocation>
</comment>
<dbReference type="PANTHER" id="PTHR21738">
    <property type="entry name" value="RIBOSOMAL RNA PROCESSING PROTEIN 36 HOMOLOG"/>
    <property type="match status" value="1"/>
</dbReference>
<dbReference type="Proteomes" id="UP000887581">
    <property type="component" value="Unplaced"/>
</dbReference>
<keyword evidence="5 6" id="KW-0539">Nucleus</keyword>
<keyword evidence="3 6" id="KW-0690">Ribosome biogenesis</keyword>
<evidence type="ECO:0000256" key="4">
    <source>
        <dbReference type="ARBA" id="ARBA00022552"/>
    </source>
</evidence>
<evidence type="ECO:0000313" key="8">
    <source>
        <dbReference type="Proteomes" id="UP000887581"/>
    </source>
</evidence>
<evidence type="ECO:0000256" key="3">
    <source>
        <dbReference type="ARBA" id="ARBA00022517"/>
    </source>
</evidence>
<dbReference type="Pfam" id="PF06102">
    <property type="entry name" value="RRP36"/>
    <property type="match status" value="1"/>
</dbReference>
<comment type="function">
    <text evidence="6">Component of the 90S pre-ribosome involved in the maturation of rRNAs. Required for early cleavages of the pre-RNAs in the 40S ribosomal subunit maturation pathway.</text>
</comment>
<feature type="coiled-coil region" evidence="7">
    <location>
        <begin position="257"/>
        <end position="287"/>
    </location>
</feature>
<dbReference type="GO" id="GO:0005730">
    <property type="term" value="C:nucleolus"/>
    <property type="evidence" value="ECO:0007669"/>
    <property type="project" value="UniProtKB-SubCell"/>
</dbReference>
<dbReference type="WBParaSite" id="sdigi.contig52.g3036.t1">
    <property type="protein sequence ID" value="sdigi.contig52.g3036.t1"/>
    <property type="gene ID" value="sdigi.contig52.g3036"/>
</dbReference>
<accession>A0A915Q0A2</accession>
<evidence type="ECO:0000256" key="2">
    <source>
        <dbReference type="ARBA" id="ARBA00009418"/>
    </source>
</evidence>
<dbReference type="AlphaFoldDB" id="A0A915Q0A2"/>
<comment type="subunit">
    <text evidence="6">Associates with 90S and pre-40S pre-ribosomal particles.</text>
</comment>
<comment type="similarity">
    <text evidence="2 6">Belongs to the RRP36 family.</text>
</comment>
<name>A0A915Q0A2_9BILA</name>
<protein>
    <recommendedName>
        <fullName evidence="6">rRNA biogenesis protein RRP36</fullName>
    </recommendedName>
</protein>
<reference evidence="9" key="1">
    <citation type="submission" date="2022-11" db="UniProtKB">
        <authorList>
            <consortium name="WormBaseParasite"/>
        </authorList>
    </citation>
    <scope>IDENTIFICATION</scope>
</reference>
<organism evidence="8 9">
    <name type="scientific">Setaria digitata</name>
    <dbReference type="NCBI Taxonomy" id="48799"/>
    <lineage>
        <taxon>Eukaryota</taxon>
        <taxon>Metazoa</taxon>
        <taxon>Ecdysozoa</taxon>
        <taxon>Nematoda</taxon>
        <taxon>Chromadorea</taxon>
        <taxon>Rhabditida</taxon>
        <taxon>Spirurina</taxon>
        <taxon>Spiruromorpha</taxon>
        <taxon>Filarioidea</taxon>
        <taxon>Setariidae</taxon>
        <taxon>Setaria</taxon>
    </lineage>
</organism>
<dbReference type="GO" id="GO:0030686">
    <property type="term" value="C:90S preribosome"/>
    <property type="evidence" value="ECO:0007669"/>
    <property type="project" value="TreeGrafter"/>
</dbReference>
<dbReference type="InterPro" id="IPR009292">
    <property type="entry name" value="RRP36"/>
</dbReference>
<evidence type="ECO:0000256" key="1">
    <source>
        <dbReference type="ARBA" id="ARBA00004604"/>
    </source>
</evidence>
<proteinExistence type="inferred from homology"/>
<evidence type="ECO:0000256" key="6">
    <source>
        <dbReference type="RuleBase" id="RU368027"/>
    </source>
</evidence>
<keyword evidence="8" id="KW-1185">Reference proteome</keyword>
<keyword evidence="4 6" id="KW-0698">rRNA processing</keyword>
<dbReference type="PANTHER" id="PTHR21738:SF0">
    <property type="entry name" value="RIBOSOMAL RNA PROCESSING PROTEIN 36 HOMOLOG"/>
    <property type="match status" value="1"/>
</dbReference>
<dbReference type="GO" id="GO:0000462">
    <property type="term" value="P:maturation of SSU-rRNA from tricistronic rRNA transcript (SSU-rRNA, 5.8S rRNA, LSU-rRNA)"/>
    <property type="evidence" value="ECO:0007669"/>
    <property type="project" value="TreeGrafter"/>
</dbReference>
<keyword evidence="6" id="KW-0687">Ribonucleoprotein</keyword>